<evidence type="ECO:0000256" key="1">
    <source>
        <dbReference type="SAM" id="Phobius"/>
    </source>
</evidence>
<keyword evidence="1" id="KW-1133">Transmembrane helix</keyword>
<organism evidence="3 4">
    <name type="scientific">Anaerosphaera aminiphila DSM 21120</name>
    <dbReference type="NCBI Taxonomy" id="1120995"/>
    <lineage>
        <taxon>Bacteria</taxon>
        <taxon>Bacillati</taxon>
        <taxon>Bacillota</taxon>
        <taxon>Tissierellia</taxon>
        <taxon>Tissierellales</taxon>
        <taxon>Peptoniphilaceae</taxon>
        <taxon>Anaerosphaera</taxon>
    </lineage>
</organism>
<accession>A0A1M5SC98</accession>
<dbReference type="Gene3D" id="3.30.465.10">
    <property type="match status" value="1"/>
</dbReference>
<feature type="transmembrane region" description="Helical" evidence="1">
    <location>
        <begin position="102"/>
        <end position="122"/>
    </location>
</feature>
<gene>
    <name evidence="3" type="ORF">SAMN02745245_01143</name>
</gene>
<protein>
    <recommendedName>
        <fullName evidence="2">Transporter-associated domain-containing protein</fullName>
    </recommendedName>
</protein>
<dbReference type="RefSeq" id="WP_073184590.1">
    <property type="nucleotide sequence ID" value="NZ_FQXI01000007.1"/>
</dbReference>
<dbReference type="InterPro" id="IPR016169">
    <property type="entry name" value="FAD-bd_PCMH_sub2"/>
</dbReference>
<dbReference type="AlphaFoldDB" id="A0A1M5SC98"/>
<dbReference type="STRING" id="1120995.SAMN02745245_01143"/>
<dbReference type="SUPFAM" id="SSF56176">
    <property type="entry name" value="FAD-binding/transporter-associated domain-like"/>
    <property type="match status" value="1"/>
</dbReference>
<dbReference type="InterPro" id="IPR036318">
    <property type="entry name" value="FAD-bd_PCMH-like_sf"/>
</dbReference>
<feature type="transmembrane region" description="Helical" evidence="1">
    <location>
        <begin position="7"/>
        <end position="31"/>
    </location>
</feature>
<dbReference type="SMART" id="SM01091">
    <property type="entry name" value="CorC_HlyC"/>
    <property type="match status" value="1"/>
</dbReference>
<keyword evidence="4" id="KW-1185">Reference proteome</keyword>
<evidence type="ECO:0000313" key="3">
    <source>
        <dbReference type="EMBL" id="SHH36070.1"/>
    </source>
</evidence>
<reference evidence="3 4" key="1">
    <citation type="submission" date="2016-11" db="EMBL/GenBank/DDBJ databases">
        <authorList>
            <person name="Jaros S."/>
            <person name="Januszkiewicz K."/>
            <person name="Wedrychowicz H."/>
        </authorList>
    </citation>
    <scope>NUCLEOTIDE SEQUENCE [LARGE SCALE GENOMIC DNA]</scope>
    <source>
        <strain evidence="3 4">DSM 21120</strain>
    </source>
</reference>
<dbReference type="EMBL" id="FQXI01000007">
    <property type="protein sequence ID" value="SHH36070.1"/>
    <property type="molecule type" value="Genomic_DNA"/>
</dbReference>
<feature type="transmembrane region" description="Helical" evidence="1">
    <location>
        <begin position="62"/>
        <end position="90"/>
    </location>
</feature>
<feature type="domain" description="Transporter-associated" evidence="2">
    <location>
        <begin position="131"/>
        <end position="212"/>
    </location>
</feature>
<evidence type="ECO:0000313" key="4">
    <source>
        <dbReference type="Proteomes" id="UP000184032"/>
    </source>
</evidence>
<evidence type="ECO:0000259" key="2">
    <source>
        <dbReference type="SMART" id="SM01091"/>
    </source>
</evidence>
<dbReference type="InterPro" id="IPR005170">
    <property type="entry name" value="Transptr-assoc_dom"/>
</dbReference>
<proteinExistence type="predicted"/>
<dbReference type="GO" id="GO:0050660">
    <property type="term" value="F:flavin adenine dinucleotide binding"/>
    <property type="evidence" value="ECO:0007669"/>
    <property type="project" value="InterPro"/>
</dbReference>
<dbReference type="OrthoDB" id="1696956at2"/>
<name>A0A1M5SC98_9FIRM</name>
<sequence length="212" mass="24216">MKRKEFLLFLNKIVFFFEILISISLIIGILISVPDIVRYYIVILQNNAEISSGIFKEFLSHILLLVIAMEFVLLMVAHTDATIIHLILLVISRKMLIESESVPDLLIGVIAIAILFGIRKYLLVESSDVKIAITRHKGIFSSGTHVNDINQVYEFEIEDRGFETLGELVFFLFEREGKPILVGETVDDGKYFYEIKSEENGSIKDILVYNIK</sequence>
<keyword evidence="1" id="KW-0812">Transmembrane</keyword>
<dbReference type="Proteomes" id="UP000184032">
    <property type="component" value="Unassembled WGS sequence"/>
</dbReference>
<keyword evidence="1" id="KW-0472">Membrane</keyword>